<dbReference type="Proteomes" id="UP000007646">
    <property type="component" value="Unassembled WGS sequence"/>
</dbReference>
<comment type="subcellular location">
    <subcellularLocation>
        <location evidence="1">Cytoplasm</location>
        <location evidence="1">Cytoskeleton</location>
        <location evidence="1">Microtubule organizing center</location>
        <location evidence="1">Centrosome</location>
    </subcellularLocation>
</comment>
<keyword evidence="2" id="KW-0963">Cytoplasm</keyword>
<dbReference type="InterPro" id="IPR002048">
    <property type="entry name" value="EF_hand_dom"/>
</dbReference>
<keyword evidence="5" id="KW-0479">Metal-binding</keyword>
<keyword evidence="8" id="KW-0832">Ubl conjugation</keyword>
<dbReference type="GO" id="GO:0005509">
    <property type="term" value="F:calcium ion binding"/>
    <property type="evidence" value="ECO:0007669"/>
    <property type="project" value="InterPro"/>
</dbReference>
<evidence type="ECO:0000256" key="3">
    <source>
        <dbReference type="ARBA" id="ARBA00022553"/>
    </source>
</evidence>
<dbReference type="FunFam" id="1.10.238.10:FF:000209">
    <property type="entry name" value="Ninein like"/>
    <property type="match status" value="1"/>
</dbReference>
<reference evidence="15" key="2">
    <citation type="submission" date="2025-08" db="UniProtKB">
        <authorList>
            <consortium name="Ensembl"/>
        </authorList>
    </citation>
    <scope>IDENTIFICATION</scope>
    <source>
        <strain evidence="15">Isolate ISIS603380</strain>
    </source>
</reference>
<name>G3T9Y3_LOXAF</name>
<feature type="region of interest" description="Disordered" evidence="13">
    <location>
        <begin position="843"/>
        <end position="863"/>
    </location>
</feature>
<dbReference type="GO" id="GO:0005874">
    <property type="term" value="C:microtubule"/>
    <property type="evidence" value="ECO:0007669"/>
    <property type="project" value="UniProtKB-KW"/>
</dbReference>
<evidence type="ECO:0000256" key="9">
    <source>
        <dbReference type="ARBA" id="ARBA00023054"/>
    </source>
</evidence>
<evidence type="ECO:0000256" key="13">
    <source>
        <dbReference type="SAM" id="MobiDB-lite"/>
    </source>
</evidence>
<feature type="region of interest" description="Disordered" evidence="13">
    <location>
        <begin position="746"/>
        <end position="818"/>
    </location>
</feature>
<keyword evidence="16" id="KW-1185">Reference proteome</keyword>
<reference evidence="15 16" key="1">
    <citation type="submission" date="2009-06" db="EMBL/GenBank/DDBJ databases">
        <title>The Genome Sequence of Loxodonta africana (African elephant).</title>
        <authorList>
            <person name="Di Palma F."/>
            <person name="Heiman D."/>
            <person name="Young S."/>
            <person name="Johnson J."/>
            <person name="Lander E.S."/>
            <person name="Lindblad-Toh K."/>
        </authorList>
    </citation>
    <scope>NUCLEOTIDE SEQUENCE [LARGE SCALE GENOMIC DNA]</scope>
    <source>
        <strain evidence="15 16">Isolate ISIS603380</strain>
    </source>
</reference>
<evidence type="ECO:0000313" key="16">
    <source>
        <dbReference type="Proteomes" id="UP000007646"/>
    </source>
</evidence>
<dbReference type="Pfam" id="PF13499">
    <property type="entry name" value="EF-hand_7"/>
    <property type="match status" value="1"/>
</dbReference>
<accession>G3T9Y3</accession>
<dbReference type="OMA" id="CHSAMEQ"/>
<proteinExistence type="predicted"/>
<keyword evidence="10" id="KW-0206">Cytoskeleton</keyword>
<feature type="domain" description="EF-hand" evidence="14">
    <location>
        <begin position="8"/>
        <end position="43"/>
    </location>
</feature>
<dbReference type="FunCoup" id="G3T9Y3">
    <property type="interactions" value="101"/>
</dbReference>
<feature type="compositionally biased region" description="Basic and acidic residues" evidence="13">
    <location>
        <begin position="1133"/>
        <end position="1150"/>
    </location>
</feature>
<dbReference type="SMART" id="SM00054">
    <property type="entry name" value="EFh"/>
    <property type="match status" value="3"/>
</dbReference>
<feature type="domain" description="EF-hand" evidence="14">
    <location>
        <begin position="234"/>
        <end position="269"/>
    </location>
</feature>
<evidence type="ECO:0000256" key="11">
    <source>
        <dbReference type="ARBA" id="ARBA00071185"/>
    </source>
</evidence>
<dbReference type="STRING" id="9785.ENSLAFP00000010637"/>
<feature type="coiled-coil region" evidence="12">
    <location>
        <begin position="380"/>
        <end position="421"/>
    </location>
</feature>
<dbReference type="eggNOG" id="ENOG502QUMH">
    <property type="taxonomic scope" value="Eukaryota"/>
</dbReference>
<organism evidence="15 16">
    <name type="scientific">Loxodonta africana</name>
    <name type="common">African elephant</name>
    <dbReference type="NCBI Taxonomy" id="9785"/>
    <lineage>
        <taxon>Eukaryota</taxon>
        <taxon>Metazoa</taxon>
        <taxon>Chordata</taxon>
        <taxon>Craniata</taxon>
        <taxon>Vertebrata</taxon>
        <taxon>Euteleostomi</taxon>
        <taxon>Mammalia</taxon>
        <taxon>Eutheria</taxon>
        <taxon>Afrotheria</taxon>
        <taxon>Proboscidea</taxon>
        <taxon>Elephantidae</taxon>
        <taxon>Loxodonta</taxon>
    </lineage>
</organism>
<evidence type="ECO:0000256" key="6">
    <source>
        <dbReference type="ARBA" id="ARBA00022737"/>
    </source>
</evidence>
<reference evidence="15" key="3">
    <citation type="submission" date="2025-09" db="UniProtKB">
        <authorList>
            <consortium name="Ensembl"/>
        </authorList>
    </citation>
    <scope>IDENTIFICATION</scope>
    <source>
        <strain evidence="15">Isolate ISIS603380</strain>
    </source>
</reference>
<evidence type="ECO:0000259" key="14">
    <source>
        <dbReference type="PROSITE" id="PS50222"/>
    </source>
</evidence>
<dbReference type="Ensembl" id="ENSLAFT00000012721.4">
    <property type="protein sequence ID" value="ENSLAFP00000010637.4"/>
    <property type="gene ID" value="ENSLAFG00000012710.4"/>
</dbReference>
<keyword evidence="7" id="KW-0106">Calcium</keyword>
<dbReference type="FunFam" id="1.10.238.10:FF:000094">
    <property type="entry name" value="ninein isoform X7"/>
    <property type="match status" value="1"/>
</dbReference>
<dbReference type="PANTHER" id="PTHR18905:SF12">
    <property type="entry name" value="NINEIN-LIKE PROTEIN"/>
    <property type="match status" value="1"/>
</dbReference>
<evidence type="ECO:0000256" key="10">
    <source>
        <dbReference type="ARBA" id="ARBA00023212"/>
    </source>
</evidence>
<feature type="coiled-coil region" evidence="12">
    <location>
        <begin position="923"/>
        <end position="1023"/>
    </location>
</feature>
<evidence type="ECO:0000256" key="12">
    <source>
        <dbReference type="SAM" id="Coils"/>
    </source>
</evidence>
<dbReference type="SUPFAM" id="SSF47473">
    <property type="entry name" value="EF-hand"/>
    <property type="match status" value="1"/>
</dbReference>
<keyword evidence="4" id="KW-0493">Microtubule</keyword>
<dbReference type="PROSITE" id="PS50222">
    <property type="entry name" value="EF_HAND_2"/>
    <property type="match status" value="2"/>
</dbReference>
<evidence type="ECO:0000256" key="1">
    <source>
        <dbReference type="ARBA" id="ARBA00004300"/>
    </source>
</evidence>
<dbReference type="InParanoid" id="G3T9Y3"/>
<dbReference type="InterPro" id="IPR018247">
    <property type="entry name" value="EF_Hand_1_Ca_BS"/>
</dbReference>
<dbReference type="PROSITE" id="PS00018">
    <property type="entry name" value="EF_HAND_1"/>
    <property type="match status" value="1"/>
</dbReference>
<dbReference type="GO" id="GO:0034454">
    <property type="term" value="P:microtubule anchoring at centrosome"/>
    <property type="evidence" value="ECO:0007669"/>
    <property type="project" value="TreeGrafter"/>
</dbReference>
<evidence type="ECO:0000256" key="2">
    <source>
        <dbReference type="ARBA" id="ARBA00022490"/>
    </source>
</evidence>
<dbReference type="InterPro" id="IPR011992">
    <property type="entry name" value="EF-hand-dom_pair"/>
</dbReference>
<evidence type="ECO:0000313" key="15">
    <source>
        <dbReference type="Ensembl" id="ENSLAFP00000010637.4"/>
    </source>
</evidence>
<feature type="compositionally biased region" description="Polar residues" evidence="13">
    <location>
        <begin position="849"/>
        <end position="859"/>
    </location>
</feature>
<dbReference type="Gene3D" id="1.10.238.10">
    <property type="entry name" value="EF-hand"/>
    <property type="match status" value="2"/>
</dbReference>
<feature type="compositionally biased region" description="Gly residues" evidence="13">
    <location>
        <begin position="775"/>
        <end position="786"/>
    </location>
</feature>
<dbReference type="HOGENOM" id="CLU_001462_0_0_1"/>
<evidence type="ECO:0000256" key="5">
    <source>
        <dbReference type="ARBA" id="ARBA00022723"/>
    </source>
</evidence>
<evidence type="ECO:0000256" key="8">
    <source>
        <dbReference type="ARBA" id="ARBA00022843"/>
    </source>
</evidence>
<sequence length="1245" mass="140635">MDEEEENHYVLQLKEFYSSCDTTGTGYLDREELTQLCLKLHLEKQLPILLQTLLGSDRFARVNFQEFKDGFVAVLSSNPSHGPSGEENSSLEPAVSQAVVPKYVNGSKWYGRRTRPELYTCGTEDGHSADQQAQASLSSQLCHATSLQSVESFKSDEEADSAREPQSELFEAQGQLRAWSPKVLGSPQELSSPTFDTPQSQAQVIWEELGVGSSGYLSAQELAVVCQSIGLQRLEKEELEDLFKKLDRDGDGKVSLAEFQLGLFSHGPASLPESSTPIQLSRPWPDFQAVEESGCRTTTTSSLVSICSGLRLFSSIDDGTGFASPKQVVTLWAQEGIQNGKEILQNLDFSVDEEVDLLELSWAFDNELMMVTGVTQQAALASYRQELTYLQGQMEQMVKERDKARQDLEKAEKRNLEFVTEMDDCHSAMEQLAERKIKHLEQGYHGRLALLRSEMEMERELLWQQTSRQRARLEEDLAALRREEACLREKLALALKENSRLQKEIFEVVEKHSESEKLVLKLQNDLEFVLKDKLEPQSTELLSQEERFTEILKEYEVKCKDLQDHNDELQAALEGLQAWLHKTQRGPPPSPCGGACGAHALLSGGERWKEELRLRHQHELQQVRKEAEAELSQKLLWMEAQQATLREHLSRQHQREEEDMLQTHLLQVRDVAVQLDSEKGWRDEREKEILAQCRKQQLKLEELMSEEEAHICKAFALEKGKLELTHRKQVEGLIQETQMLRPALKEGTAAADHERERRPPPGLLGPAEVGEEAGPAGGRPGPGGAEAMGIPGWPHSCAGPVQSPTSIPALRSKGPSASFSIRDGHPGLLYAVEMACVPSEKPVPLPSNRAGQSWQSSEQRQPKAPEQLWLVMDGDNLHGVPALGRSLSILEGEHGAGPTETGRQEWEGAIQRQEAETVLEREKIEMKTRLLQLEDVVRALEKEADTRENNRIELQRLSEQNALLADELERIQQELGAAERTNDAQRKEIEVLKKDKDQARFEMETLNKQSQKYKDQLSQLNHRTLQLDREVNNAYRAQNEKNEVTIQLLTQRLEGAGHQEEEWGQLRDLETRTARHVAEADIGGAAQGPKRHALARHVARGGHWRGSSGTRKCMLGLVRTAKTWDWGHLSHSQAEKPEHESSQQEEHEKQLTATKEQVEEVELILKNVEMLLQEKVDELKDQFEKSTKSDLLLKELYVENAHLMKALQVTEEKQRGAEKNNLILEEKIRALNKLISKIAPASLSV</sequence>
<feature type="region of interest" description="Disordered" evidence="13">
    <location>
        <begin position="1130"/>
        <end position="1154"/>
    </location>
</feature>
<feature type="coiled-coil region" evidence="12">
    <location>
        <begin position="463"/>
        <end position="504"/>
    </location>
</feature>
<keyword evidence="9 12" id="KW-0175">Coiled coil</keyword>
<protein>
    <recommendedName>
        <fullName evidence="11">Ninein-like protein</fullName>
    </recommendedName>
</protein>
<feature type="compositionally biased region" description="Low complexity" evidence="13">
    <location>
        <begin position="764"/>
        <end position="774"/>
    </location>
</feature>
<dbReference type="PANTHER" id="PTHR18905">
    <property type="entry name" value="NINEIN"/>
    <property type="match status" value="1"/>
</dbReference>
<dbReference type="GO" id="GO:0005813">
    <property type="term" value="C:centrosome"/>
    <property type="evidence" value="ECO:0007669"/>
    <property type="project" value="UniProtKB-SubCell"/>
</dbReference>
<keyword evidence="3" id="KW-0597">Phosphoprotein</keyword>
<dbReference type="CDD" id="cd00051">
    <property type="entry name" value="EFh"/>
    <property type="match status" value="1"/>
</dbReference>
<dbReference type="AlphaFoldDB" id="G3T9Y3"/>
<evidence type="ECO:0000256" key="7">
    <source>
        <dbReference type="ARBA" id="ARBA00022837"/>
    </source>
</evidence>
<evidence type="ECO:0000256" key="4">
    <source>
        <dbReference type="ARBA" id="ARBA00022701"/>
    </source>
</evidence>
<dbReference type="GeneTree" id="ENSGT00660000095541"/>
<keyword evidence="6" id="KW-0677">Repeat</keyword>